<dbReference type="InterPro" id="IPR041577">
    <property type="entry name" value="RT_RNaseH_2"/>
</dbReference>
<reference evidence="2" key="2">
    <citation type="journal article" date="2024" name="Plant">
        <title>Genomic evolution and insights into agronomic trait innovations of Sesamum species.</title>
        <authorList>
            <person name="Miao H."/>
            <person name="Wang L."/>
            <person name="Qu L."/>
            <person name="Liu H."/>
            <person name="Sun Y."/>
            <person name="Le M."/>
            <person name="Wang Q."/>
            <person name="Wei S."/>
            <person name="Zheng Y."/>
            <person name="Lin W."/>
            <person name="Duan Y."/>
            <person name="Cao H."/>
            <person name="Xiong S."/>
            <person name="Wang X."/>
            <person name="Wei L."/>
            <person name="Li C."/>
            <person name="Ma Q."/>
            <person name="Ju M."/>
            <person name="Zhao R."/>
            <person name="Li G."/>
            <person name="Mu C."/>
            <person name="Tian Q."/>
            <person name="Mei H."/>
            <person name="Zhang T."/>
            <person name="Gao T."/>
            <person name="Zhang H."/>
        </authorList>
    </citation>
    <scope>NUCLEOTIDE SEQUENCE</scope>
    <source>
        <strain evidence="2">KEN1</strain>
    </source>
</reference>
<proteinExistence type="predicted"/>
<reference evidence="2" key="1">
    <citation type="submission" date="2020-06" db="EMBL/GenBank/DDBJ databases">
        <authorList>
            <person name="Li T."/>
            <person name="Hu X."/>
            <person name="Zhang T."/>
            <person name="Song X."/>
            <person name="Zhang H."/>
            <person name="Dai N."/>
            <person name="Sheng W."/>
            <person name="Hou X."/>
            <person name="Wei L."/>
        </authorList>
    </citation>
    <scope>NUCLEOTIDE SEQUENCE</scope>
    <source>
        <strain evidence="2">KEN1</strain>
        <tissue evidence="2">Leaf</tissue>
    </source>
</reference>
<dbReference type="PANTHER" id="PTHR34072:SF41">
    <property type="entry name" value="REVERSE TRANSCRIPTASE_RETROTRANSPOSON-DERIVED PROTEIN RNASE H-LIKE DOMAIN-CONTAINING PROTEIN"/>
    <property type="match status" value="1"/>
</dbReference>
<dbReference type="SUPFAM" id="SSF56672">
    <property type="entry name" value="DNA/RNA polymerases"/>
    <property type="match status" value="1"/>
</dbReference>
<dbReference type="AlphaFoldDB" id="A0AAW2XX08"/>
<dbReference type="InterPro" id="IPR043502">
    <property type="entry name" value="DNA/RNA_pol_sf"/>
</dbReference>
<gene>
    <name evidence="2" type="ORF">Slati_0445500</name>
</gene>
<dbReference type="Gene3D" id="3.10.20.370">
    <property type="match status" value="1"/>
</dbReference>
<evidence type="ECO:0000313" key="2">
    <source>
        <dbReference type="EMBL" id="KAL0458183.1"/>
    </source>
</evidence>
<name>A0AAW2XX08_9LAMI</name>
<dbReference type="PANTHER" id="PTHR34072">
    <property type="entry name" value="ENZYMATIC POLYPROTEIN-RELATED"/>
    <property type="match status" value="1"/>
</dbReference>
<accession>A0AAW2XX08</accession>
<protein>
    <submittedName>
        <fullName evidence="2">Retrovirus-related Pol polyprotein from transposon</fullName>
    </submittedName>
</protein>
<comment type="caution">
    <text evidence="2">The sequence shown here is derived from an EMBL/GenBank/DDBJ whole genome shotgun (WGS) entry which is preliminary data.</text>
</comment>
<organism evidence="2">
    <name type="scientific">Sesamum latifolium</name>
    <dbReference type="NCBI Taxonomy" id="2727402"/>
    <lineage>
        <taxon>Eukaryota</taxon>
        <taxon>Viridiplantae</taxon>
        <taxon>Streptophyta</taxon>
        <taxon>Embryophyta</taxon>
        <taxon>Tracheophyta</taxon>
        <taxon>Spermatophyta</taxon>
        <taxon>Magnoliopsida</taxon>
        <taxon>eudicotyledons</taxon>
        <taxon>Gunneridae</taxon>
        <taxon>Pentapetalae</taxon>
        <taxon>asterids</taxon>
        <taxon>lamiids</taxon>
        <taxon>Lamiales</taxon>
        <taxon>Pedaliaceae</taxon>
        <taxon>Sesamum</taxon>
    </lineage>
</organism>
<feature type="domain" description="Reverse transcriptase/retrotransposon-derived protein RNase H-like" evidence="1">
    <location>
        <begin position="4"/>
        <end position="59"/>
    </location>
</feature>
<dbReference type="Pfam" id="PF17919">
    <property type="entry name" value="RT_RNaseH_2"/>
    <property type="match status" value="1"/>
</dbReference>
<sequence>MVIDPLLAFPDMSKPFVVETDTSDFALGAILIQDSHPVAFESRKLKDVERSYSVHEKGVACRSSLPQTMAALFVGLSLQGQDGQHYSEPFYDSVEVDQ</sequence>
<evidence type="ECO:0000259" key="1">
    <source>
        <dbReference type="Pfam" id="PF17919"/>
    </source>
</evidence>
<dbReference type="EMBL" id="JACGWN010000002">
    <property type="protein sequence ID" value="KAL0458183.1"/>
    <property type="molecule type" value="Genomic_DNA"/>
</dbReference>